<dbReference type="AlphaFoldDB" id="A0A919WIZ3"/>
<evidence type="ECO:0000313" key="6">
    <source>
        <dbReference type="Proteomes" id="UP000682111"/>
    </source>
</evidence>
<evidence type="ECO:0000256" key="2">
    <source>
        <dbReference type="ARBA" id="ARBA00023125"/>
    </source>
</evidence>
<dbReference type="InterPro" id="IPR000835">
    <property type="entry name" value="HTH_MarR-typ"/>
</dbReference>
<dbReference type="Gene3D" id="1.10.10.10">
    <property type="entry name" value="Winged helix-like DNA-binding domain superfamily/Winged helix DNA-binding domain"/>
    <property type="match status" value="1"/>
</dbReference>
<dbReference type="GO" id="GO:0003700">
    <property type="term" value="F:DNA-binding transcription factor activity"/>
    <property type="evidence" value="ECO:0007669"/>
    <property type="project" value="InterPro"/>
</dbReference>
<dbReference type="PANTHER" id="PTHR35790:SF4">
    <property type="entry name" value="HTH-TYPE TRANSCRIPTIONAL REGULATOR PCHR"/>
    <property type="match status" value="1"/>
</dbReference>
<dbReference type="PRINTS" id="PR00598">
    <property type="entry name" value="HTHMARR"/>
</dbReference>
<accession>A0A919WIZ3</accession>
<comment type="caution">
    <text evidence="5">The sequence shown here is derived from an EMBL/GenBank/DDBJ whole genome shotgun (WGS) entry which is preliminary data.</text>
</comment>
<dbReference type="PANTHER" id="PTHR35790">
    <property type="entry name" value="HTH-TYPE TRANSCRIPTIONAL REGULATOR PCHR"/>
    <property type="match status" value="1"/>
</dbReference>
<dbReference type="Pfam" id="PF01047">
    <property type="entry name" value="MarR"/>
    <property type="match status" value="1"/>
</dbReference>
<feature type="domain" description="HTH marR-type" evidence="4">
    <location>
        <begin position="1"/>
        <end position="155"/>
    </location>
</feature>
<gene>
    <name evidence="5" type="primary">yvmB</name>
    <name evidence="5" type="ORF">J27TS8_25700</name>
</gene>
<dbReference type="PROSITE" id="PS50995">
    <property type="entry name" value="HTH_MARR_2"/>
    <property type="match status" value="1"/>
</dbReference>
<name>A0A919WIZ3_9BACI</name>
<dbReference type="InterPro" id="IPR052067">
    <property type="entry name" value="Metal_resp_HTH_trans_reg"/>
</dbReference>
<keyword evidence="6" id="KW-1185">Reference proteome</keyword>
<evidence type="ECO:0000313" key="5">
    <source>
        <dbReference type="EMBL" id="GIN62577.1"/>
    </source>
</evidence>
<keyword evidence="1" id="KW-0805">Transcription regulation</keyword>
<dbReference type="EMBL" id="BORC01000004">
    <property type="protein sequence ID" value="GIN62577.1"/>
    <property type="molecule type" value="Genomic_DNA"/>
</dbReference>
<evidence type="ECO:0000256" key="1">
    <source>
        <dbReference type="ARBA" id="ARBA00023015"/>
    </source>
</evidence>
<dbReference type="GO" id="GO:0003677">
    <property type="term" value="F:DNA binding"/>
    <property type="evidence" value="ECO:0007669"/>
    <property type="project" value="UniProtKB-KW"/>
</dbReference>
<proteinExistence type="predicted"/>
<evidence type="ECO:0000256" key="3">
    <source>
        <dbReference type="ARBA" id="ARBA00023163"/>
    </source>
</evidence>
<evidence type="ECO:0000259" key="4">
    <source>
        <dbReference type="PROSITE" id="PS50995"/>
    </source>
</evidence>
<keyword evidence="2" id="KW-0238">DNA-binding</keyword>
<dbReference type="RefSeq" id="WP_212933850.1">
    <property type="nucleotide sequence ID" value="NZ_BORC01000004.1"/>
</dbReference>
<keyword evidence="3" id="KW-0804">Transcription</keyword>
<sequence length="181" mass="21089">MDPSEGIKKLLYDRFLHFSHLTEQLFTAEIDEFTELARTQELNSFPKNLTGIHVIDCIGNHEPINHTSIAEKMNLSKASITKVSTKLHEEGFIKRSQMNDNKKEIYFSLTSKGRQVFEVHAMMHQIIERRFFDVLNVFSESELQAVLKFFQTVIDQKKNIINGNRRDADVKTQNKNRNTTM</sequence>
<dbReference type="InterPro" id="IPR036390">
    <property type="entry name" value="WH_DNA-bd_sf"/>
</dbReference>
<dbReference type="SMART" id="SM00347">
    <property type="entry name" value="HTH_MARR"/>
    <property type="match status" value="1"/>
</dbReference>
<dbReference type="Proteomes" id="UP000682111">
    <property type="component" value="Unassembled WGS sequence"/>
</dbReference>
<reference evidence="5" key="1">
    <citation type="submission" date="2021-03" db="EMBL/GenBank/DDBJ databases">
        <title>Antimicrobial resistance genes in bacteria isolated from Japanese honey, and their potential for conferring macrolide and lincosamide resistance in the American foulbrood pathogen Paenibacillus larvae.</title>
        <authorList>
            <person name="Okamoto M."/>
            <person name="Kumagai M."/>
            <person name="Kanamori H."/>
            <person name="Takamatsu D."/>
        </authorList>
    </citation>
    <scope>NUCLEOTIDE SEQUENCE</scope>
    <source>
        <strain evidence="5">J27TS8</strain>
    </source>
</reference>
<dbReference type="SUPFAM" id="SSF46785">
    <property type="entry name" value="Winged helix' DNA-binding domain"/>
    <property type="match status" value="1"/>
</dbReference>
<dbReference type="InterPro" id="IPR036388">
    <property type="entry name" value="WH-like_DNA-bd_sf"/>
</dbReference>
<protein>
    <submittedName>
        <fullName evidence="5">HTH-type transcriptional regulator YvmB</fullName>
    </submittedName>
</protein>
<organism evidence="5 6">
    <name type="scientific">Robertmurraya siralis</name>
    <dbReference type="NCBI Taxonomy" id="77777"/>
    <lineage>
        <taxon>Bacteria</taxon>
        <taxon>Bacillati</taxon>
        <taxon>Bacillota</taxon>
        <taxon>Bacilli</taxon>
        <taxon>Bacillales</taxon>
        <taxon>Bacillaceae</taxon>
        <taxon>Robertmurraya</taxon>
    </lineage>
</organism>